<reference evidence="3 4" key="1">
    <citation type="submission" date="2023-08" db="EMBL/GenBank/DDBJ databases">
        <title>Oxalobacteraceae gen .nov., isolated from river sludge outside the plant.</title>
        <authorList>
            <person name="Zhao S.Y."/>
        </authorList>
    </citation>
    <scope>NUCLEOTIDE SEQUENCE [LARGE SCALE GENOMIC DNA]</scope>
    <source>
        <strain evidence="3 4">R-40</strain>
    </source>
</reference>
<keyword evidence="1" id="KW-0328">Glycosyltransferase</keyword>
<protein>
    <submittedName>
        <fullName evidence="3">WecB/TagA/CpsF family glycosyltransferase</fullName>
    </submittedName>
</protein>
<dbReference type="CDD" id="cd06533">
    <property type="entry name" value="Glyco_transf_WecG_TagA"/>
    <property type="match status" value="1"/>
</dbReference>
<dbReference type="Pfam" id="PF03808">
    <property type="entry name" value="Glyco_tran_WecG"/>
    <property type="match status" value="1"/>
</dbReference>
<evidence type="ECO:0000256" key="1">
    <source>
        <dbReference type="ARBA" id="ARBA00022676"/>
    </source>
</evidence>
<organism evidence="3 4">
    <name type="scientific">Keguizhuia sedimenti</name>
    <dbReference type="NCBI Taxonomy" id="3064264"/>
    <lineage>
        <taxon>Bacteria</taxon>
        <taxon>Pseudomonadati</taxon>
        <taxon>Pseudomonadota</taxon>
        <taxon>Betaproteobacteria</taxon>
        <taxon>Burkholderiales</taxon>
        <taxon>Oxalobacteraceae</taxon>
        <taxon>Keguizhuia</taxon>
    </lineage>
</organism>
<evidence type="ECO:0000256" key="2">
    <source>
        <dbReference type="ARBA" id="ARBA00022679"/>
    </source>
</evidence>
<evidence type="ECO:0000313" key="3">
    <source>
        <dbReference type="EMBL" id="MDQ9169895.1"/>
    </source>
</evidence>
<dbReference type="EMBL" id="JAUYVH010000002">
    <property type="protein sequence ID" value="MDQ9169895.1"/>
    <property type="molecule type" value="Genomic_DNA"/>
</dbReference>
<keyword evidence="2" id="KW-0808">Transferase</keyword>
<proteinExistence type="predicted"/>
<dbReference type="PANTHER" id="PTHR34136:SF1">
    <property type="entry name" value="UDP-N-ACETYL-D-MANNOSAMINURONIC ACID TRANSFERASE"/>
    <property type="match status" value="1"/>
</dbReference>
<keyword evidence="4" id="KW-1185">Reference proteome</keyword>
<dbReference type="Proteomes" id="UP001225596">
    <property type="component" value="Unassembled WGS sequence"/>
</dbReference>
<comment type="caution">
    <text evidence="3">The sequence shown here is derived from an EMBL/GenBank/DDBJ whole genome shotgun (WGS) entry which is preliminary data.</text>
</comment>
<accession>A0ABU1BLM4</accession>
<dbReference type="RefSeq" id="WP_338435819.1">
    <property type="nucleotide sequence ID" value="NZ_JAUYVH010000002.1"/>
</dbReference>
<name>A0ABU1BLM4_9BURK</name>
<sequence>MLKKLKTRFLCDLLEPKEVIEFIFQNKEVNKIYFLSPVTYDLVRGARLMLEADLFLIDSLALAKLLGFKWNATIPRLSFDTASIAPLVFEYVSQAQLKVAVIGATEEENSEYCAQLVTRYQGLKLVYRRNGYFSDSALSGVISELQEARPDVIWVGMGAPRQENFCNQIIMMPGQKIFTCGGHISQSAKKWNFYPDKVEHTNLRWLYRLIYEPHARRRFHRVFSGLIRAYREA</sequence>
<dbReference type="PANTHER" id="PTHR34136">
    <property type="match status" value="1"/>
</dbReference>
<dbReference type="InterPro" id="IPR004629">
    <property type="entry name" value="WecG_TagA_CpsF"/>
</dbReference>
<gene>
    <name evidence="3" type="ORF">Q8A64_05660</name>
</gene>
<evidence type="ECO:0000313" key="4">
    <source>
        <dbReference type="Proteomes" id="UP001225596"/>
    </source>
</evidence>